<dbReference type="Proteomes" id="UP000824239">
    <property type="component" value="Unassembled WGS sequence"/>
</dbReference>
<evidence type="ECO:0000256" key="8">
    <source>
        <dbReference type="ARBA" id="ARBA00022967"/>
    </source>
</evidence>
<keyword evidence="10" id="KW-1133">Transmembrane helix</keyword>
<evidence type="ECO:0000259" key="11">
    <source>
        <dbReference type="PROSITE" id="PS50893"/>
    </source>
</evidence>
<keyword evidence="9 10" id="KW-0472">Membrane</keyword>
<keyword evidence="10" id="KW-0812">Transmembrane</keyword>
<dbReference type="Gene3D" id="3.40.50.300">
    <property type="entry name" value="P-loop containing nucleotide triphosphate hydrolases"/>
    <property type="match status" value="2"/>
</dbReference>
<dbReference type="PROSITE" id="PS00211">
    <property type="entry name" value="ABC_TRANSPORTER_1"/>
    <property type="match status" value="1"/>
</dbReference>
<dbReference type="InterPro" id="IPR027417">
    <property type="entry name" value="P-loop_NTPase"/>
</dbReference>
<evidence type="ECO:0000256" key="10">
    <source>
        <dbReference type="SAM" id="Phobius"/>
    </source>
</evidence>
<keyword evidence="3" id="KW-1003">Cell membrane</keyword>
<dbReference type="Pfam" id="PF00005">
    <property type="entry name" value="ABC_tran"/>
    <property type="match status" value="2"/>
</dbReference>
<dbReference type="GO" id="GO:0005886">
    <property type="term" value="C:plasma membrane"/>
    <property type="evidence" value="ECO:0007669"/>
    <property type="project" value="UniProtKB-SubCell"/>
</dbReference>
<feature type="domain" description="ABC transporter" evidence="11">
    <location>
        <begin position="307"/>
        <end position="562"/>
    </location>
</feature>
<dbReference type="SMART" id="SM00382">
    <property type="entry name" value="AAA"/>
    <property type="match status" value="2"/>
</dbReference>
<dbReference type="EMBL" id="DVHE01000036">
    <property type="protein sequence ID" value="HIR50508.1"/>
    <property type="molecule type" value="Genomic_DNA"/>
</dbReference>
<reference evidence="12" key="2">
    <citation type="journal article" date="2021" name="PeerJ">
        <title>Extensive microbial diversity within the chicken gut microbiome revealed by metagenomics and culture.</title>
        <authorList>
            <person name="Gilroy R."/>
            <person name="Ravi A."/>
            <person name="Getino M."/>
            <person name="Pursley I."/>
            <person name="Horton D.L."/>
            <person name="Alikhan N.F."/>
            <person name="Baker D."/>
            <person name="Gharbi K."/>
            <person name="Hall N."/>
            <person name="Watson M."/>
            <person name="Adriaenssens E.M."/>
            <person name="Foster-Nyarko E."/>
            <person name="Jarju S."/>
            <person name="Secka A."/>
            <person name="Antonio M."/>
            <person name="Oren A."/>
            <person name="Chaudhuri R.R."/>
            <person name="La Ragione R."/>
            <person name="Hildebrand F."/>
            <person name="Pallen M.J."/>
        </authorList>
    </citation>
    <scope>NUCLEOTIDE SEQUENCE</scope>
    <source>
        <strain evidence="12">ChiBcec15-4380</strain>
    </source>
</reference>
<dbReference type="AlphaFoldDB" id="A0A9D1DH20"/>
<comment type="subcellular location">
    <subcellularLocation>
        <location evidence="1">Cell membrane</location>
        <topology evidence="1">Peripheral membrane protein</topology>
    </subcellularLocation>
</comment>
<protein>
    <submittedName>
        <fullName evidence="12">Sugar ABC transporter ATP-binding protein</fullName>
    </submittedName>
</protein>
<feature type="transmembrane region" description="Helical" evidence="10">
    <location>
        <begin position="6"/>
        <end position="26"/>
    </location>
</feature>
<dbReference type="CDD" id="cd03216">
    <property type="entry name" value="ABC_Carb_Monos_I"/>
    <property type="match status" value="1"/>
</dbReference>
<evidence type="ECO:0000313" key="13">
    <source>
        <dbReference type="Proteomes" id="UP000824239"/>
    </source>
</evidence>
<keyword evidence="6" id="KW-0547">Nucleotide-binding</keyword>
<evidence type="ECO:0000256" key="2">
    <source>
        <dbReference type="ARBA" id="ARBA00022448"/>
    </source>
</evidence>
<evidence type="ECO:0000256" key="7">
    <source>
        <dbReference type="ARBA" id="ARBA00022840"/>
    </source>
</evidence>
<evidence type="ECO:0000256" key="9">
    <source>
        <dbReference type="ARBA" id="ARBA00023136"/>
    </source>
</evidence>
<dbReference type="GO" id="GO:0005524">
    <property type="term" value="F:ATP binding"/>
    <property type="evidence" value="ECO:0007669"/>
    <property type="project" value="UniProtKB-KW"/>
</dbReference>
<keyword evidence="5" id="KW-0677">Repeat</keyword>
<comment type="caution">
    <text evidence="12">The sequence shown here is derived from an EMBL/GenBank/DDBJ whole genome shotgun (WGS) entry which is preliminary data.</text>
</comment>
<dbReference type="InterPro" id="IPR003593">
    <property type="entry name" value="AAA+_ATPase"/>
</dbReference>
<dbReference type="PROSITE" id="PS50893">
    <property type="entry name" value="ABC_TRANSPORTER_2"/>
    <property type="match status" value="2"/>
</dbReference>
<dbReference type="InterPro" id="IPR017871">
    <property type="entry name" value="ABC_transporter-like_CS"/>
</dbReference>
<evidence type="ECO:0000256" key="1">
    <source>
        <dbReference type="ARBA" id="ARBA00004202"/>
    </source>
</evidence>
<evidence type="ECO:0000256" key="5">
    <source>
        <dbReference type="ARBA" id="ARBA00022737"/>
    </source>
</evidence>
<dbReference type="PANTHER" id="PTHR43790:SF3">
    <property type="entry name" value="D-ALLOSE IMPORT ATP-BINDING PROTEIN ALSA-RELATED"/>
    <property type="match status" value="1"/>
</dbReference>
<keyword evidence="4" id="KW-0762">Sugar transport</keyword>
<dbReference type="FunFam" id="3.40.50.300:FF:000127">
    <property type="entry name" value="Ribose import ATP-binding protein RbsA"/>
    <property type="match status" value="1"/>
</dbReference>
<name>A0A9D1DH20_9FIRM</name>
<evidence type="ECO:0000256" key="3">
    <source>
        <dbReference type="ARBA" id="ARBA00022475"/>
    </source>
</evidence>
<reference evidence="12" key="1">
    <citation type="submission" date="2020-10" db="EMBL/GenBank/DDBJ databases">
        <authorList>
            <person name="Gilroy R."/>
        </authorList>
    </citation>
    <scope>NUCLEOTIDE SEQUENCE</scope>
    <source>
        <strain evidence="12">ChiBcec15-4380</strain>
    </source>
</reference>
<evidence type="ECO:0000256" key="4">
    <source>
        <dbReference type="ARBA" id="ARBA00022597"/>
    </source>
</evidence>
<organism evidence="12 13">
    <name type="scientific">Candidatus Avoscillospira avicola</name>
    <dbReference type="NCBI Taxonomy" id="2840706"/>
    <lineage>
        <taxon>Bacteria</taxon>
        <taxon>Bacillati</taxon>
        <taxon>Bacillota</taxon>
        <taxon>Clostridia</taxon>
        <taxon>Eubacteriales</taxon>
        <taxon>Oscillospiraceae</taxon>
        <taxon>Oscillospiraceae incertae sedis</taxon>
        <taxon>Candidatus Avoscillospira</taxon>
    </lineage>
</organism>
<accession>A0A9D1DH20</accession>
<evidence type="ECO:0000256" key="6">
    <source>
        <dbReference type="ARBA" id="ARBA00022741"/>
    </source>
</evidence>
<dbReference type="CDD" id="cd03215">
    <property type="entry name" value="ABC_Carb_Monos_II"/>
    <property type="match status" value="1"/>
</dbReference>
<dbReference type="InterPro" id="IPR050107">
    <property type="entry name" value="ABC_carbohydrate_import_ATPase"/>
</dbReference>
<sequence length="567" mass="62804">MVDVPVFINYLLKGFLILIAVYFDIVTRSVGTRVKKSPAAQKAAGGRAAHQSGENFRRVLELVRENRQSTLELRHISKYFPGVKALDDVSLTIKRGTVHALVGENGAGKSTLMKILSGVYQKDEGEIFVDGIPIEIKSPIDSQLLGISVIYQELALVPLLPVYNNIFLGKELRNRSRIFYNVKAMKQRAAQLLGNFGLTVDVSAETDRYTVGQRQMFEIAKAVGSNAFVVVMDEPTASITNADKETLFETIRELKQQGVSIIYISHRMQEIFEIADEVTVLRDGKHVVTAPIAEVNEDALIRYMVNRELSNIYDRAHLAWGETVLEVRNLTRRGAFADISFQLHAGEVLGFSGLIGAGRSEIMRCIFGLDRIDGGEVWLYGEKVHIRSPKDAIRRGIAFVTEDRRKEGIIPQMSVGSNMTLAILDQICHLGFVDASQDTIVGNTYVEQLGIKTPSLRQAIGNLSGGNQQKVCLGKWLATNPKIIILDEPTRGIDVGAKEEIHKIIHQLTEQNYAVILISSELPEIIGAADRIIVMYEGQLMHVYDNRQGGVTQDMLMTSASGIAVNE</sequence>
<evidence type="ECO:0000313" key="12">
    <source>
        <dbReference type="EMBL" id="HIR50508.1"/>
    </source>
</evidence>
<proteinExistence type="predicted"/>
<dbReference type="PANTHER" id="PTHR43790">
    <property type="entry name" value="CARBOHYDRATE TRANSPORT ATP-BINDING PROTEIN MG119-RELATED"/>
    <property type="match status" value="1"/>
</dbReference>
<gene>
    <name evidence="12" type="ORF">IAA53_04365</name>
</gene>
<keyword evidence="2" id="KW-0813">Transport</keyword>
<feature type="domain" description="ABC transporter" evidence="11">
    <location>
        <begin position="71"/>
        <end position="308"/>
    </location>
</feature>
<dbReference type="InterPro" id="IPR003439">
    <property type="entry name" value="ABC_transporter-like_ATP-bd"/>
</dbReference>
<dbReference type="GO" id="GO:0016887">
    <property type="term" value="F:ATP hydrolysis activity"/>
    <property type="evidence" value="ECO:0007669"/>
    <property type="project" value="InterPro"/>
</dbReference>
<keyword evidence="8" id="KW-1278">Translocase</keyword>
<dbReference type="SUPFAM" id="SSF52540">
    <property type="entry name" value="P-loop containing nucleoside triphosphate hydrolases"/>
    <property type="match status" value="2"/>
</dbReference>
<keyword evidence="7 12" id="KW-0067">ATP-binding</keyword>